<evidence type="ECO:0000256" key="1">
    <source>
        <dbReference type="ARBA" id="ARBA00004750"/>
    </source>
</evidence>
<feature type="domain" description="Pyridoxamine kinase/Phosphomethylpyrimidine kinase" evidence="16">
    <location>
        <begin position="66"/>
        <end position="194"/>
    </location>
</feature>
<dbReference type="GO" id="GO:0005829">
    <property type="term" value="C:cytosol"/>
    <property type="evidence" value="ECO:0007669"/>
    <property type="project" value="TreeGrafter"/>
</dbReference>
<evidence type="ECO:0000313" key="17">
    <source>
        <dbReference type="EMBL" id="KAB0341914.1"/>
    </source>
</evidence>
<evidence type="ECO:0000256" key="10">
    <source>
        <dbReference type="ARBA" id="ARBA00022840"/>
    </source>
</evidence>
<dbReference type="PANTHER" id="PTHR10534:SF2">
    <property type="entry name" value="PYRIDOXAL KINASE"/>
    <property type="match status" value="1"/>
</dbReference>
<dbReference type="InterPro" id="IPR004625">
    <property type="entry name" value="PyrdxlKinase"/>
</dbReference>
<evidence type="ECO:0000256" key="11">
    <source>
        <dbReference type="ARBA" id="ARBA00032808"/>
    </source>
</evidence>
<reference evidence="17 18" key="1">
    <citation type="submission" date="2019-06" db="EMBL/GenBank/DDBJ databases">
        <title>Discovery of a novel chromosome fission-fusion reversal in muntjac.</title>
        <authorList>
            <person name="Mudd A.B."/>
            <person name="Bredeson J.V."/>
            <person name="Baum R."/>
            <person name="Hockemeyer D."/>
            <person name="Rokhsar D.S."/>
        </authorList>
    </citation>
    <scope>NUCLEOTIDE SEQUENCE [LARGE SCALE GENOMIC DNA]</scope>
    <source>
        <strain evidence="17">UTSW_UCB_Mm</strain>
        <tissue evidence="17">Fibroblast cell line</tissue>
    </source>
</reference>
<dbReference type="UniPathway" id="UPA01068">
    <property type="reaction ID" value="UER00298"/>
</dbReference>
<evidence type="ECO:0000256" key="6">
    <source>
        <dbReference type="ARBA" id="ARBA00018134"/>
    </source>
</evidence>
<proteinExistence type="inferred from homology"/>
<evidence type="ECO:0000256" key="5">
    <source>
        <dbReference type="ARBA" id="ARBA00012104"/>
    </source>
</evidence>
<evidence type="ECO:0000256" key="4">
    <source>
        <dbReference type="ARBA" id="ARBA00008805"/>
    </source>
</evidence>
<dbReference type="CDD" id="cd01173">
    <property type="entry name" value="pyridoxal_pyridoxamine_kinase"/>
    <property type="match status" value="1"/>
</dbReference>
<accession>A0A5N3UYN6</accession>
<evidence type="ECO:0000256" key="3">
    <source>
        <dbReference type="ARBA" id="ARBA00005210"/>
    </source>
</evidence>
<organism evidence="17 18">
    <name type="scientific">Muntiacus muntjak</name>
    <name type="common">Barking deer</name>
    <name type="synonym">Indian muntjac</name>
    <dbReference type="NCBI Taxonomy" id="9888"/>
    <lineage>
        <taxon>Eukaryota</taxon>
        <taxon>Metazoa</taxon>
        <taxon>Chordata</taxon>
        <taxon>Craniata</taxon>
        <taxon>Vertebrata</taxon>
        <taxon>Euteleostomi</taxon>
        <taxon>Mammalia</taxon>
        <taxon>Eutheria</taxon>
        <taxon>Laurasiatheria</taxon>
        <taxon>Artiodactyla</taxon>
        <taxon>Ruminantia</taxon>
        <taxon>Pecora</taxon>
        <taxon>Cervidae</taxon>
        <taxon>Muntiacinae</taxon>
        <taxon>Muntiacus</taxon>
    </lineage>
</organism>
<evidence type="ECO:0000313" key="18">
    <source>
        <dbReference type="Proteomes" id="UP000326458"/>
    </source>
</evidence>
<comment type="pathway">
    <text evidence="3">Cofactor metabolism; pyridoxal 5'-phosphate salvage; pyridoxal 5'-phosphate from pyridoxal: step 1/1.</text>
</comment>
<dbReference type="EMBL" id="VCEA01000003">
    <property type="protein sequence ID" value="KAB0341914.1"/>
    <property type="molecule type" value="Genomic_DNA"/>
</dbReference>
<comment type="catalytic activity">
    <reaction evidence="14">
        <text>pyridoxal + ATP = pyridoxal 5'-phosphate + ADP + H(+)</text>
        <dbReference type="Rhea" id="RHEA:10224"/>
        <dbReference type="ChEBI" id="CHEBI:15378"/>
        <dbReference type="ChEBI" id="CHEBI:17310"/>
        <dbReference type="ChEBI" id="CHEBI:30616"/>
        <dbReference type="ChEBI" id="CHEBI:456216"/>
        <dbReference type="ChEBI" id="CHEBI:597326"/>
        <dbReference type="EC" id="2.7.1.35"/>
    </reaction>
    <physiologicalReaction direction="left-to-right" evidence="14">
        <dbReference type="Rhea" id="RHEA:10225"/>
    </physiologicalReaction>
</comment>
<keyword evidence="10" id="KW-0067">ATP-binding</keyword>
<comment type="pathway">
    <text evidence="1">Cofactor metabolism; pyridoxal 5'-phosphate salvage; pyridoxamine 5'-phosphate from pyridoxamine: step 1/1.</text>
</comment>
<name>A0A5N3UYN6_MUNMU</name>
<evidence type="ECO:0000256" key="12">
    <source>
        <dbReference type="ARBA" id="ARBA00045787"/>
    </source>
</evidence>
<dbReference type="Gene3D" id="3.40.1190.20">
    <property type="match status" value="1"/>
</dbReference>
<gene>
    <name evidence="17" type="ORF">FD754_018840</name>
</gene>
<comment type="caution">
    <text evidence="17">The sequence shown here is derived from an EMBL/GenBank/DDBJ whole genome shotgun (WGS) entry which is preliminary data.</text>
</comment>
<keyword evidence="9" id="KW-0418">Kinase</keyword>
<dbReference type="InterPro" id="IPR013749">
    <property type="entry name" value="PM/HMP-P_kinase-1"/>
</dbReference>
<protein>
    <recommendedName>
        <fullName evidence="6">Pyridoxal kinase</fullName>
        <ecNumber evidence="5">2.7.1.35</ecNumber>
    </recommendedName>
    <alternativeName>
        <fullName evidence="11">Pyridoxine kinase</fullName>
    </alternativeName>
</protein>
<keyword evidence="7" id="KW-0808">Transferase</keyword>
<evidence type="ECO:0000256" key="9">
    <source>
        <dbReference type="ARBA" id="ARBA00022777"/>
    </source>
</evidence>
<evidence type="ECO:0000256" key="2">
    <source>
        <dbReference type="ARBA" id="ARBA00004835"/>
    </source>
</evidence>
<dbReference type="GO" id="GO:0009443">
    <property type="term" value="P:pyridoxal 5'-phosphate salvage"/>
    <property type="evidence" value="ECO:0007669"/>
    <property type="project" value="InterPro"/>
</dbReference>
<dbReference type="Pfam" id="PF08543">
    <property type="entry name" value="Phos_pyr_kin"/>
    <property type="match status" value="1"/>
</dbReference>
<dbReference type="EC" id="2.7.1.35" evidence="5"/>
<comment type="similarity">
    <text evidence="4">Belongs to the pyridoxine kinase family.</text>
</comment>
<evidence type="ECO:0000256" key="7">
    <source>
        <dbReference type="ARBA" id="ARBA00022679"/>
    </source>
</evidence>
<dbReference type="GO" id="GO:0008478">
    <property type="term" value="F:pyridoxal kinase activity"/>
    <property type="evidence" value="ECO:0007669"/>
    <property type="project" value="UniProtKB-EC"/>
</dbReference>
<comment type="catalytic activity">
    <reaction evidence="15">
        <text>pyridoxine + ATP = pyridoxine 5'-phosphate + ADP + H(+)</text>
        <dbReference type="Rhea" id="RHEA:25108"/>
        <dbReference type="ChEBI" id="CHEBI:15378"/>
        <dbReference type="ChEBI" id="CHEBI:16709"/>
        <dbReference type="ChEBI" id="CHEBI:30616"/>
        <dbReference type="ChEBI" id="CHEBI:58589"/>
        <dbReference type="ChEBI" id="CHEBI:456216"/>
        <dbReference type="EC" id="2.7.1.35"/>
    </reaction>
    <physiologicalReaction direction="left-to-right" evidence="15">
        <dbReference type="Rhea" id="RHEA:25109"/>
    </physiologicalReaction>
</comment>
<evidence type="ECO:0000256" key="13">
    <source>
        <dbReference type="ARBA" id="ARBA00047310"/>
    </source>
</evidence>
<comment type="catalytic activity">
    <reaction evidence="13">
        <text>pyridoxamine + ATP = pyridoxamine 5'-phosphate + ADP + H(+)</text>
        <dbReference type="Rhea" id="RHEA:25104"/>
        <dbReference type="ChEBI" id="CHEBI:15378"/>
        <dbReference type="ChEBI" id="CHEBI:30616"/>
        <dbReference type="ChEBI" id="CHEBI:57761"/>
        <dbReference type="ChEBI" id="CHEBI:58451"/>
        <dbReference type="ChEBI" id="CHEBI:456216"/>
        <dbReference type="EC" id="2.7.1.35"/>
    </reaction>
    <physiologicalReaction direction="left-to-right" evidence="13">
        <dbReference type="Rhea" id="RHEA:25105"/>
    </physiologicalReaction>
</comment>
<sequence length="246" mass="27687">VWGLEVDVVNSVQFSNHTGYSHWKGQVPNPDQLHDLGYRRDKSFLTMVVDILRDIMEKVPCTSPEDLLPVYREKMVPVADTITLNQFEAELLTRRKIHSQEEVLEVIDKLYSMGPDMVVITSSDLLSLRGTDYLMALGSQRTRTPDGSTVTQRIPGETHKVDAIFIGTGDSFAAMLLAWMHKHLNNLKVACEKTLSATHHVLQRTRLHNTGPRAPVGKPPQPASFGKLIGFMVERVMRCVFAAHSW</sequence>
<feature type="non-terminal residue" evidence="17">
    <location>
        <position position="1"/>
    </location>
</feature>
<evidence type="ECO:0000256" key="14">
    <source>
        <dbReference type="ARBA" id="ARBA00047377"/>
    </source>
</evidence>
<dbReference type="AlphaFoldDB" id="A0A5N3UYN6"/>
<evidence type="ECO:0000256" key="15">
    <source>
        <dbReference type="ARBA" id="ARBA00048524"/>
    </source>
</evidence>
<dbReference type="PANTHER" id="PTHR10534">
    <property type="entry name" value="PYRIDOXAL KINASE"/>
    <property type="match status" value="1"/>
</dbReference>
<keyword evidence="8" id="KW-0547">Nucleotide-binding</keyword>
<comment type="pathway">
    <text evidence="2">Cofactor metabolism; pyridoxal 5'-phosphate salvage; pyridoxine 5'-phosphate from pyridoxine: step 1/1.</text>
</comment>
<keyword evidence="18" id="KW-1185">Reference proteome</keyword>
<dbReference type="Proteomes" id="UP000326458">
    <property type="component" value="Unassembled WGS sequence"/>
</dbReference>
<evidence type="ECO:0000256" key="8">
    <source>
        <dbReference type="ARBA" id="ARBA00022741"/>
    </source>
</evidence>
<dbReference type="GO" id="GO:0005524">
    <property type="term" value="F:ATP binding"/>
    <property type="evidence" value="ECO:0007669"/>
    <property type="project" value="UniProtKB-KW"/>
</dbReference>
<dbReference type="InterPro" id="IPR029056">
    <property type="entry name" value="Ribokinase-like"/>
</dbReference>
<comment type="function">
    <text evidence="12">Catalyzes the phosphorylation of the dietary vitamin B6 vitamers pyridoxal (PL), pyridoxine (PN) and pyridoxamine (PM) to form pyridoxal 5'-phosphate (PLP), pyridoxine 5'-phosphate (PNP) and pyridoxamine 5'-phosphate (PMP), respectively. PLP is the active form of vitamin B6, and acts as a cofactor for over 140 different enzymatic reactions.</text>
</comment>
<evidence type="ECO:0000259" key="16">
    <source>
        <dbReference type="Pfam" id="PF08543"/>
    </source>
</evidence>
<dbReference type="SUPFAM" id="SSF53613">
    <property type="entry name" value="Ribokinase-like"/>
    <property type="match status" value="1"/>
</dbReference>